<organism evidence="2 3">
    <name type="scientific">Saccharopolyspora taberi</name>
    <dbReference type="NCBI Taxonomy" id="60895"/>
    <lineage>
        <taxon>Bacteria</taxon>
        <taxon>Bacillati</taxon>
        <taxon>Actinomycetota</taxon>
        <taxon>Actinomycetes</taxon>
        <taxon>Pseudonocardiales</taxon>
        <taxon>Pseudonocardiaceae</taxon>
        <taxon>Saccharopolyspora</taxon>
    </lineage>
</organism>
<reference evidence="2 3" key="1">
    <citation type="journal article" date="2019" name="Int. J. Syst. Evol. Microbiol.">
        <title>The Global Catalogue of Microorganisms (GCM) 10K type strain sequencing project: providing services to taxonomists for standard genome sequencing and annotation.</title>
        <authorList>
            <consortium name="The Broad Institute Genomics Platform"/>
            <consortium name="The Broad Institute Genome Sequencing Center for Infectious Disease"/>
            <person name="Wu L."/>
            <person name="Ma J."/>
        </authorList>
    </citation>
    <scope>NUCLEOTIDE SEQUENCE [LARGE SCALE GENOMIC DNA]</scope>
    <source>
        <strain evidence="2 3">JCM 9383</strain>
    </source>
</reference>
<dbReference type="InterPro" id="IPR024473">
    <property type="entry name" value="Transposases_IS4_N"/>
</dbReference>
<proteinExistence type="predicted"/>
<dbReference type="Pfam" id="PF13006">
    <property type="entry name" value="Nterm_IS4"/>
    <property type="match status" value="1"/>
</dbReference>
<feature type="domain" description="Transposase IS4 N-terminal" evidence="1">
    <location>
        <begin position="19"/>
        <end position="116"/>
    </location>
</feature>
<evidence type="ECO:0000259" key="1">
    <source>
        <dbReference type="Pfam" id="PF13006"/>
    </source>
</evidence>
<dbReference type="NCBIfam" id="NF033592">
    <property type="entry name" value="transpos_IS4_1"/>
    <property type="match status" value="1"/>
</dbReference>
<dbReference type="EMBL" id="BAAAUX010000016">
    <property type="protein sequence ID" value="GAA2801815.1"/>
    <property type="molecule type" value="Genomic_DNA"/>
</dbReference>
<evidence type="ECO:0000313" key="3">
    <source>
        <dbReference type="Proteomes" id="UP001500979"/>
    </source>
</evidence>
<dbReference type="Proteomes" id="UP001500979">
    <property type="component" value="Unassembled WGS sequence"/>
</dbReference>
<keyword evidence="3" id="KW-1185">Reference proteome</keyword>
<evidence type="ECO:0000313" key="2">
    <source>
        <dbReference type="EMBL" id="GAA2801815.1"/>
    </source>
</evidence>
<accession>A0ABN3VHJ3</accession>
<dbReference type="InterPro" id="IPR047952">
    <property type="entry name" value="Transpos_IS4"/>
</dbReference>
<name>A0ABN3VHJ3_9PSEU</name>
<gene>
    <name evidence="2" type="ORF">GCM10010470_41070</name>
</gene>
<dbReference type="RefSeq" id="WP_344682062.1">
    <property type="nucleotide sequence ID" value="NZ_BAAAUX010000016.1"/>
</dbReference>
<sequence>MPRPGQRHPLSDESLPDRIAIGVLIRTFPPELVDAAVDCTGRTQLRSRLLPAQVVVYFVLAMCLFNQEGYESVTRRLTDGLEWARRGRTQPGEPTTAALSRARARLGPEPLKALFARACRLSTGPRYRGRRLVSLDSTTFDLPVTDSNLEHFGRPGNAGRNAYPQARVGVLAECGTNAVFAAETAPLRTPEKTVRRRLFSRLGPGMLLLAGRRPPDFDLWCPASATGADLLWRARHRTPLPVVERFDDGSYSSELITKCGDPVRVRVVETAAGRLVTTILRPDQAPAGELADLHDGLRKTENALEEVEALQGPDFVLRSRQPAGVEQELYGFLLVHHALRAVRT</sequence>
<comment type="caution">
    <text evidence="2">The sequence shown here is derived from an EMBL/GenBank/DDBJ whole genome shotgun (WGS) entry which is preliminary data.</text>
</comment>
<protein>
    <recommendedName>
        <fullName evidence="1">Transposase IS4 N-terminal domain-containing protein</fullName>
    </recommendedName>
</protein>